<dbReference type="InterPro" id="IPR000150">
    <property type="entry name" value="Cof"/>
</dbReference>
<protein>
    <submittedName>
        <fullName evidence="1">HAD superfamily hydrolase</fullName>
    </submittedName>
</protein>
<dbReference type="SFLD" id="SFLDS00003">
    <property type="entry name" value="Haloacid_Dehalogenase"/>
    <property type="match status" value="1"/>
</dbReference>
<dbReference type="PATRIC" id="fig|1423734.3.peg.547"/>
<dbReference type="InterPro" id="IPR023214">
    <property type="entry name" value="HAD_sf"/>
</dbReference>
<dbReference type="GO" id="GO:0016791">
    <property type="term" value="F:phosphatase activity"/>
    <property type="evidence" value="ECO:0007669"/>
    <property type="project" value="UniProtKB-ARBA"/>
</dbReference>
<gene>
    <name evidence="1" type="ORF">FC83_GL000541</name>
</gene>
<dbReference type="InterPro" id="IPR036412">
    <property type="entry name" value="HAD-like_sf"/>
</dbReference>
<name>X0PGU1_9LACO</name>
<dbReference type="EMBL" id="AZGA01000074">
    <property type="protein sequence ID" value="KRM31861.1"/>
    <property type="molecule type" value="Genomic_DNA"/>
</dbReference>
<organism evidence="1 2">
    <name type="scientific">Agrilactobacillus composti DSM 18527 = JCM 14202</name>
    <dbReference type="NCBI Taxonomy" id="1423734"/>
    <lineage>
        <taxon>Bacteria</taxon>
        <taxon>Bacillati</taxon>
        <taxon>Bacillota</taxon>
        <taxon>Bacilli</taxon>
        <taxon>Lactobacillales</taxon>
        <taxon>Lactobacillaceae</taxon>
        <taxon>Agrilactobacillus</taxon>
    </lineage>
</organism>
<dbReference type="InterPro" id="IPR006379">
    <property type="entry name" value="HAD-SF_hydro_IIB"/>
</dbReference>
<evidence type="ECO:0000313" key="1">
    <source>
        <dbReference type="EMBL" id="KRM31861.1"/>
    </source>
</evidence>
<dbReference type="AlphaFoldDB" id="X0PGU1"/>
<dbReference type="Gene3D" id="3.40.50.1000">
    <property type="entry name" value="HAD superfamily/HAD-like"/>
    <property type="match status" value="1"/>
</dbReference>
<evidence type="ECO:0000313" key="2">
    <source>
        <dbReference type="Proteomes" id="UP000051236"/>
    </source>
</evidence>
<dbReference type="Proteomes" id="UP000051236">
    <property type="component" value="Unassembled WGS sequence"/>
</dbReference>
<dbReference type="STRING" id="1423734.FC83_GL000541"/>
<dbReference type="Gene3D" id="3.30.1240.10">
    <property type="match status" value="1"/>
</dbReference>
<dbReference type="PROSITE" id="PS01229">
    <property type="entry name" value="COF_2"/>
    <property type="match status" value="1"/>
</dbReference>
<dbReference type="GO" id="GO:0000287">
    <property type="term" value="F:magnesium ion binding"/>
    <property type="evidence" value="ECO:0007669"/>
    <property type="project" value="TreeGrafter"/>
</dbReference>
<dbReference type="GO" id="GO:0005829">
    <property type="term" value="C:cytosol"/>
    <property type="evidence" value="ECO:0007669"/>
    <property type="project" value="TreeGrafter"/>
</dbReference>
<dbReference type="RefSeq" id="WP_035455114.1">
    <property type="nucleotide sequence ID" value="NZ_AZGA01000074.1"/>
</dbReference>
<dbReference type="PANTHER" id="PTHR10000:SF53">
    <property type="entry name" value="5-AMINO-6-(5-PHOSPHO-D-RIBITYLAMINO)URACIL PHOSPHATASE YBJI-RELATED"/>
    <property type="match status" value="1"/>
</dbReference>
<dbReference type="CDD" id="cd07518">
    <property type="entry name" value="HAD_YbiV-Like"/>
    <property type="match status" value="1"/>
</dbReference>
<keyword evidence="1" id="KW-0378">Hydrolase</keyword>
<dbReference type="OrthoDB" id="9814970at2"/>
<dbReference type="NCBIfam" id="TIGR01484">
    <property type="entry name" value="HAD-SF-IIB"/>
    <property type="match status" value="1"/>
</dbReference>
<dbReference type="PANTHER" id="PTHR10000">
    <property type="entry name" value="PHOSPHOSERINE PHOSPHATASE"/>
    <property type="match status" value="1"/>
</dbReference>
<keyword evidence="2" id="KW-1185">Reference proteome</keyword>
<proteinExistence type="predicted"/>
<reference evidence="1 2" key="1">
    <citation type="journal article" date="2015" name="Genome Announc.">
        <title>Expanding the biotechnology potential of lactobacilli through comparative genomics of 213 strains and associated genera.</title>
        <authorList>
            <person name="Sun Z."/>
            <person name="Harris H.M."/>
            <person name="McCann A."/>
            <person name="Guo C."/>
            <person name="Argimon S."/>
            <person name="Zhang W."/>
            <person name="Yang X."/>
            <person name="Jeffery I.B."/>
            <person name="Cooney J.C."/>
            <person name="Kagawa T.F."/>
            <person name="Liu W."/>
            <person name="Song Y."/>
            <person name="Salvetti E."/>
            <person name="Wrobel A."/>
            <person name="Rasinkangas P."/>
            <person name="Parkhill J."/>
            <person name="Rea M.C."/>
            <person name="O'Sullivan O."/>
            <person name="Ritari J."/>
            <person name="Douillard F.P."/>
            <person name="Paul Ross R."/>
            <person name="Yang R."/>
            <person name="Briner A.E."/>
            <person name="Felis G.E."/>
            <person name="de Vos W.M."/>
            <person name="Barrangou R."/>
            <person name="Klaenhammer T.R."/>
            <person name="Caufield P.W."/>
            <person name="Cui Y."/>
            <person name="Zhang H."/>
            <person name="O'Toole P.W."/>
        </authorList>
    </citation>
    <scope>NUCLEOTIDE SEQUENCE [LARGE SCALE GENOMIC DNA]</scope>
    <source>
        <strain evidence="1 2">DSM 18527</strain>
    </source>
</reference>
<dbReference type="SFLD" id="SFLDG01140">
    <property type="entry name" value="C2.B:_Phosphomannomutase_and_P"/>
    <property type="match status" value="1"/>
</dbReference>
<dbReference type="eggNOG" id="COG0561">
    <property type="taxonomic scope" value="Bacteria"/>
</dbReference>
<dbReference type="SUPFAM" id="SSF56784">
    <property type="entry name" value="HAD-like"/>
    <property type="match status" value="1"/>
</dbReference>
<comment type="caution">
    <text evidence="1">The sequence shown here is derived from an EMBL/GenBank/DDBJ whole genome shotgun (WGS) entry which is preliminary data.</text>
</comment>
<accession>X0PGU1</accession>
<dbReference type="NCBIfam" id="TIGR00099">
    <property type="entry name" value="Cof-subfamily"/>
    <property type="match status" value="1"/>
</dbReference>
<sequence length="273" mass="30788">MSIRLVVTDIDGTFFDDQHHYDVDRFNEQYQEMHRQGIHFAVASGNDLIHLHDVFEAKSPLQTFVAENGANIVDGQKPIAQSLIKPAILEPLIDRLESDPLFEGAHIHLSGKQGAYARKDDPSIHSELVRYYIPKMMAVDDLRDVSDDIYKLNLGFDQGEVMAEAKKINRLFGQHVFATPSGFGSIDVIPKGVNKAYGIDQLQQHWDLTPDEIMAFGDNFNDLEMLQHVKHGYVMKNAPQAMHQFDLPVTPLDNNESGVLDMLDRLLVGQLPL</sequence>
<dbReference type="Pfam" id="PF08282">
    <property type="entry name" value="Hydrolase_3"/>
    <property type="match status" value="1"/>
</dbReference>